<gene>
    <name evidence="2" type="ORF">KK1_031445</name>
</gene>
<accession>A0A151RWN4</accession>
<reference evidence="2" key="1">
    <citation type="journal article" date="2012" name="Nat. Biotechnol.">
        <title>Draft genome sequence of pigeonpea (Cajanus cajan), an orphan legume crop of resource-poor farmers.</title>
        <authorList>
            <person name="Varshney R.K."/>
            <person name="Chen W."/>
            <person name="Li Y."/>
            <person name="Bharti A.K."/>
            <person name="Saxena R.K."/>
            <person name="Schlueter J.A."/>
            <person name="Donoghue M.T."/>
            <person name="Azam S."/>
            <person name="Fan G."/>
            <person name="Whaley A.M."/>
            <person name="Farmer A.D."/>
            <person name="Sheridan J."/>
            <person name="Iwata A."/>
            <person name="Tuteja R."/>
            <person name="Penmetsa R.V."/>
            <person name="Wu W."/>
            <person name="Upadhyaya H.D."/>
            <person name="Yang S.P."/>
            <person name="Shah T."/>
            <person name="Saxena K.B."/>
            <person name="Michael T."/>
            <person name="McCombie W.R."/>
            <person name="Yang B."/>
            <person name="Zhang G."/>
            <person name="Yang H."/>
            <person name="Wang J."/>
            <person name="Spillane C."/>
            <person name="Cook D.R."/>
            <person name="May G.D."/>
            <person name="Xu X."/>
            <person name="Jackson S.A."/>
        </authorList>
    </citation>
    <scope>NUCLEOTIDE SEQUENCE [LARGE SCALE GENOMIC DNA]</scope>
</reference>
<evidence type="ECO:0000313" key="3">
    <source>
        <dbReference type="Proteomes" id="UP000075243"/>
    </source>
</evidence>
<protein>
    <recommendedName>
        <fullName evidence="1">GAG-pre-integrase domain-containing protein</fullName>
    </recommendedName>
</protein>
<dbReference type="EMBL" id="KQ483542">
    <property type="protein sequence ID" value="KYP46963.1"/>
    <property type="molecule type" value="Genomic_DNA"/>
</dbReference>
<feature type="domain" description="GAG-pre-integrase" evidence="1">
    <location>
        <begin position="11"/>
        <end position="57"/>
    </location>
</feature>
<keyword evidence="3" id="KW-1185">Reference proteome</keyword>
<evidence type="ECO:0000313" key="2">
    <source>
        <dbReference type="EMBL" id="KYP46963.1"/>
    </source>
</evidence>
<dbReference type="Gramene" id="C.cajan_29986.t">
    <property type="protein sequence ID" value="C.cajan_29986.t"/>
    <property type="gene ID" value="C.cajan_29986"/>
</dbReference>
<proteinExistence type="predicted"/>
<dbReference type="Proteomes" id="UP000075243">
    <property type="component" value="Unassembled WGS sequence"/>
</dbReference>
<dbReference type="Pfam" id="PF13976">
    <property type="entry name" value="gag_pre-integrs"/>
    <property type="match status" value="1"/>
</dbReference>
<name>A0A151RWN4_CAJCA</name>
<evidence type="ECO:0000259" key="1">
    <source>
        <dbReference type="Pfam" id="PF13976"/>
    </source>
</evidence>
<dbReference type="AlphaFoldDB" id="A0A151RWN4"/>
<dbReference type="InterPro" id="IPR025724">
    <property type="entry name" value="GAG-pre-integrase_dom"/>
</dbReference>
<sequence>MLIGAGKCRDGLYYFHGTQVVKACSAKGVNQLELWHRRLGHPSFKVTRSLLDLVSCMLTNFFALVKRQFDKHIKVFRSNNGT</sequence>
<organism evidence="2 3">
    <name type="scientific">Cajanus cajan</name>
    <name type="common">Pigeon pea</name>
    <name type="synonym">Cajanus indicus</name>
    <dbReference type="NCBI Taxonomy" id="3821"/>
    <lineage>
        <taxon>Eukaryota</taxon>
        <taxon>Viridiplantae</taxon>
        <taxon>Streptophyta</taxon>
        <taxon>Embryophyta</taxon>
        <taxon>Tracheophyta</taxon>
        <taxon>Spermatophyta</taxon>
        <taxon>Magnoliopsida</taxon>
        <taxon>eudicotyledons</taxon>
        <taxon>Gunneridae</taxon>
        <taxon>Pentapetalae</taxon>
        <taxon>rosids</taxon>
        <taxon>fabids</taxon>
        <taxon>Fabales</taxon>
        <taxon>Fabaceae</taxon>
        <taxon>Papilionoideae</taxon>
        <taxon>50 kb inversion clade</taxon>
        <taxon>NPAAA clade</taxon>
        <taxon>indigoferoid/millettioid clade</taxon>
        <taxon>Phaseoleae</taxon>
        <taxon>Cajanus</taxon>
    </lineage>
</organism>